<evidence type="ECO:0000259" key="6">
    <source>
        <dbReference type="Pfam" id="PF22740"/>
    </source>
</evidence>
<evidence type="ECO:0000256" key="2">
    <source>
        <dbReference type="ARBA" id="ARBA00022840"/>
    </source>
</evidence>
<evidence type="ECO:0000256" key="1">
    <source>
        <dbReference type="ARBA" id="ARBA00022741"/>
    </source>
</evidence>
<keyword evidence="3 4" id="KW-0342">GTP-binding</keyword>
<dbReference type="InterPro" id="IPR005337">
    <property type="entry name" value="RapZ-like"/>
</dbReference>
<gene>
    <name evidence="7" type="ORF">CLV74_109149</name>
</gene>
<comment type="caution">
    <text evidence="7">The sequence shown here is derived from an EMBL/GenBank/DDBJ whole genome shotgun (WGS) entry which is preliminary data.</text>
</comment>
<dbReference type="Gene3D" id="3.40.50.300">
    <property type="entry name" value="P-loop containing nucleotide triphosphate hydrolases"/>
    <property type="match status" value="1"/>
</dbReference>
<dbReference type="RefSeq" id="WP_106265743.1">
    <property type="nucleotide sequence ID" value="NZ_PVTQ01000009.1"/>
</dbReference>
<feature type="domain" description="RapZ-like N-terminal" evidence="5">
    <location>
        <begin position="8"/>
        <end position="158"/>
    </location>
</feature>
<dbReference type="Proteomes" id="UP000238392">
    <property type="component" value="Unassembled WGS sequence"/>
</dbReference>
<dbReference type="SUPFAM" id="SSF52540">
    <property type="entry name" value="P-loop containing nucleoside triphosphate hydrolases"/>
    <property type="match status" value="1"/>
</dbReference>
<evidence type="ECO:0000256" key="3">
    <source>
        <dbReference type="ARBA" id="ARBA00023134"/>
    </source>
</evidence>
<dbReference type="InterPro" id="IPR053930">
    <property type="entry name" value="RapZ-like_N"/>
</dbReference>
<dbReference type="InterPro" id="IPR027417">
    <property type="entry name" value="P-loop_NTPase"/>
</dbReference>
<dbReference type="PANTHER" id="PTHR30448:SF0">
    <property type="entry name" value="RNASE ADAPTER PROTEIN RAPZ"/>
    <property type="match status" value="1"/>
</dbReference>
<proteinExistence type="inferred from homology"/>
<name>A0A2T0WMA5_9RHOB</name>
<dbReference type="NCBIfam" id="NF003828">
    <property type="entry name" value="PRK05416.1"/>
    <property type="match status" value="1"/>
</dbReference>
<evidence type="ECO:0000256" key="4">
    <source>
        <dbReference type="HAMAP-Rule" id="MF_00636"/>
    </source>
</evidence>
<feature type="binding site" evidence="4">
    <location>
        <begin position="60"/>
        <end position="63"/>
    </location>
    <ligand>
        <name>GTP</name>
        <dbReference type="ChEBI" id="CHEBI:37565"/>
    </ligand>
</feature>
<dbReference type="PIRSF" id="PIRSF005052">
    <property type="entry name" value="P-loopkin"/>
    <property type="match status" value="1"/>
</dbReference>
<evidence type="ECO:0000313" key="8">
    <source>
        <dbReference type="Proteomes" id="UP000238392"/>
    </source>
</evidence>
<keyword evidence="2 4" id="KW-0067">ATP-binding</keyword>
<dbReference type="GO" id="GO:0005524">
    <property type="term" value="F:ATP binding"/>
    <property type="evidence" value="ECO:0007669"/>
    <property type="project" value="UniProtKB-UniRule"/>
</dbReference>
<reference evidence="7 8" key="1">
    <citation type="submission" date="2018-03" db="EMBL/GenBank/DDBJ databases">
        <title>Genomic Encyclopedia of Archaeal and Bacterial Type Strains, Phase II (KMG-II): from individual species to whole genera.</title>
        <authorList>
            <person name="Goeker M."/>
        </authorList>
    </citation>
    <scope>NUCLEOTIDE SEQUENCE [LARGE SCALE GENOMIC DNA]</scope>
    <source>
        <strain evidence="7 8">DSM 100212</strain>
    </source>
</reference>
<dbReference type="GO" id="GO:0005525">
    <property type="term" value="F:GTP binding"/>
    <property type="evidence" value="ECO:0007669"/>
    <property type="project" value="UniProtKB-UniRule"/>
</dbReference>
<dbReference type="Pfam" id="PF03668">
    <property type="entry name" value="RapZ-like_N"/>
    <property type="match status" value="1"/>
</dbReference>
<dbReference type="PANTHER" id="PTHR30448">
    <property type="entry name" value="RNASE ADAPTER PROTEIN RAPZ"/>
    <property type="match status" value="1"/>
</dbReference>
<dbReference type="EMBL" id="PVTQ01000009">
    <property type="protein sequence ID" value="PRY87827.1"/>
    <property type="molecule type" value="Genomic_DNA"/>
</dbReference>
<accession>A0A2T0WMA5</accession>
<feature type="binding site" evidence="4">
    <location>
        <begin position="13"/>
        <end position="20"/>
    </location>
    <ligand>
        <name>ATP</name>
        <dbReference type="ChEBI" id="CHEBI:30616"/>
    </ligand>
</feature>
<dbReference type="HAMAP" id="MF_00636">
    <property type="entry name" value="RapZ_like"/>
    <property type="match status" value="1"/>
</dbReference>
<protein>
    <submittedName>
        <fullName evidence="7">UPF0042 nucleotide-binding protein</fullName>
    </submittedName>
</protein>
<dbReference type="InterPro" id="IPR053931">
    <property type="entry name" value="RapZ_C"/>
</dbReference>
<evidence type="ECO:0000313" key="7">
    <source>
        <dbReference type="EMBL" id="PRY87827.1"/>
    </source>
</evidence>
<feature type="domain" description="RapZ C-terminal" evidence="6">
    <location>
        <begin position="166"/>
        <end position="285"/>
    </location>
</feature>
<dbReference type="AlphaFoldDB" id="A0A2T0WMA5"/>
<keyword evidence="1 4" id="KW-0547">Nucleotide-binding</keyword>
<evidence type="ECO:0000259" key="5">
    <source>
        <dbReference type="Pfam" id="PF03668"/>
    </source>
</evidence>
<organism evidence="7 8">
    <name type="scientific">Donghicola tyrosinivorans</name>
    <dbReference type="NCBI Taxonomy" id="1652492"/>
    <lineage>
        <taxon>Bacteria</taxon>
        <taxon>Pseudomonadati</taxon>
        <taxon>Pseudomonadota</taxon>
        <taxon>Alphaproteobacteria</taxon>
        <taxon>Rhodobacterales</taxon>
        <taxon>Roseobacteraceae</taxon>
        <taxon>Donghicola</taxon>
    </lineage>
</organism>
<sequence>MSQETPRILLVTGPSGAGRLTAIHALEDLGYEIIDNLPLRLVPHLMNEAQAARPLALGIDVRNRDFSLGALIEALDTLSADPRWNVSLVYLDARADVLVRRYSETRRRHPLSPEETAEAGIARELEILQPVRSRADVLIDTSELTPHDLRAEISRWFDPETNGGLSVSVESFSFKRGTPRGLDMVFDGRFLNNPYWEPSLRKMNGRDPEVQAYVGADPNYEEFFSKVHDLVEFLLPQYSREGKSYLSIGFGCTGGQHRSVALAENLFKALATAGWQVSIRHRELERHASVHS</sequence>
<dbReference type="Pfam" id="PF22740">
    <property type="entry name" value="PapZ_C"/>
    <property type="match status" value="1"/>
</dbReference>
<keyword evidence="8" id="KW-1185">Reference proteome</keyword>
<dbReference type="OrthoDB" id="9784461at2"/>